<gene>
    <name evidence="2" type="ORF">E5S67_05121</name>
</gene>
<protein>
    <submittedName>
        <fullName evidence="2">Uncharacterized protein</fullName>
    </submittedName>
</protein>
<keyword evidence="1" id="KW-0812">Transmembrane</keyword>
<keyword evidence="1" id="KW-1133">Transmembrane helix</keyword>
<evidence type="ECO:0000313" key="2">
    <source>
        <dbReference type="EMBL" id="NQE37350.1"/>
    </source>
</evidence>
<proteinExistence type="predicted"/>
<accession>A0ABX2D620</accession>
<dbReference type="EMBL" id="SRRZ01000125">
    <property type="protein sequence ID" value="NQE37350.1"/>
    <property type="molecule type" value="Genomic_DNA"/>
</dbReference>
<sequence length="49" mass="5600">MDLTDESAGLNSGQNFFLLLSVGYISLLLGLPRTDEKQMRRLQCLEREQ</sequence>
<dbReference type="Proteomes" id="UP000702425">
    <property type="component" value="Unassembled WGS sequence"/>
</dbReference>
<reference evidence="2 3" key="1">
    <citation type="journal article" date="2020" name="Sci. Rep.">
        <title>A novel cyanobacterial geosmin producer, revising GeoA distribution and dispersion patterns in Bacteria.</title>
        <authorList>
            <person name="Churro C."/>
            <person name="Semedo-Aguiar A.P."/>
            <person name="Silva A.D."/>
            <person name="Pereira-Leal J.B."/>
            <person name="Leite R.B."/>
        </authorList>
    </citation>
    <scope>NUCLEOTIDE SEQUENCE [LARGE SCALE GENOMIC DNA]</scope>
    <source>
        <strain evidence="2 3">IPMA8</strain>
    </source>
</reference>
<organism evidence="2 3">
    <name type="scientific">Microcoleus asticus IPMA8</name>
    <dbReference type="NCBI Taxonomy" id="2563858"/>
    <lineage>
        <taxon>Bacteria</taxon>
        <taxon>Bacillati</taxon>
        <taxon>Cyanobacteriota</taxon>
        <taxon>Cyanophyceae</taxon>
        <taxon>Oscillatoriophycideae</taxon>
        <taxon>Oscillatoriales</taxon>
        <taxon>Microcoleaceae</taxon>
        <taxon>Microcoleus</taxon>
        <taxon>Microcoleus asticus</taxon>
    </lineage>
</organism>
<keyword evidence="1" id="KW-0472">Membrane</keyword>
<evidence type="ECO:0000256" key="1">
    <source>
        <dbReference type="SAM" id="Phobius"/>
    </source>
</evidence>
<evidence type="ECO:0000313" key="3">
    <source>
        <dbReference type="Proteomes" id="UP000702425"/>
    </source>
</evidence>
<keyword evidence="3" id="KW-1185">Reference proteome</keyword>
<name>A0ABX2D620_9CYAN</name>
<feature type="transmembrane region" description="Helical" evidence="1">
    <location>
        <begin position="12"/>
        <end position="31"/>
    </location>
</feature>
<comment type="caution">
    <text evidence="2">The sequence shown here is derived from an EMBL/GenBank/DDBJ whole genome shotgun (WGS) entry which is preliminary data.</text>
</comment>